<protein>
    <recommendedName>
        <fullName evidence="4">ATP-dependent DNA helicase RecG C-terminal domain-containing protein</fullName>
    </recommendedName>
</protein>
<feature type="region of interest" description="Disordered" evidence="1">
    <location>
        <begin position="92"/>
        <end position="113"/>
    </location>
</feature>
<dbReference type="Pfam" id="PF13749">
    <property type="entry name" value="HATPase_c_4"/>
    <property type="match status" value="1"/>
</dbReference>
<evidence type="ECO:0008006" key="4">
    <source>
        <dbReference type="Google" id="ProtNLM"/>
    </source>
</evidence>
<dbReference type="AlphaFoldDB" id="A0A7K4HNS3"/>
<comment type="caution">
    <text evidence="2">The sequence shown here is derived from an EMBL/GenBank/DDBJ whole genome shotgun (WGS) entry which is preliminary data.</text>
</comment>
<evidence type="ECO:0000313" key="3">
    <source>
        <dbReference type="Proteomes" id="UP000570823"/>
    </source>
</evidence>
<organism evidence="2 3">
    <name type="scientific">Methanofollis tationis</name>
    <dbReference type="NCBI Taxonomy" id="81417"/>
    <lineage>
        <taxon>Archaea</taxon>
        <taxon>Methanobacteriati</taxon>
        <taxon>Methanobacteriota</taxon>
        <taxon>Stenosarchaea group</taxon>
        <taxon>Methanomicrobia</taxon>
        <taxon>Methanomicrobiales</taxon>
        <taxon>Methanomicrobiaceae</taxon>
        <taxon>Methanofollis</taxon>
    </lineage>
</organism>
<accession>A0A7K4HNS3</accession>
<dbReference type="Gene3D" id="3.30.565.60">
    <property type="match status" value="1"/>
</dbReference>
<keyword evidence="3" id="KW-1185">Reference proteome</keyword>
<evidence type="ECO:0000256" key="1">
    <source>
        <dbReference type="SAM" id="MobiDB-lite"/>
    </source>
</evidence>
<dbReference type="Proteomes" id="UP000570823">
    <property type="component" value="Unassembled WGS sequence"/>
</dbReference>
<dbReference type="PANTHER" id="PTHR30595">
    <property type="entry name" value="GLPR-RELATED TRANSCRIPTIONAL REPRESSOR"/>
    <property type="match status" value="1"/>
</dbReference>
<dbReference type="InterPro" id="IPR038475">
    <property type="entry name" value="RecG_C_sf"/>
</dbReference>
<evidence type="ECO:0000313" key="2">
    <source>
        <dbReference type="EMBL" id="NVO66935.1"/>
    </source>
</evidence>
<gene>
    <name evidence="2" type="ORF">HWN36_06350</name>
</gene>
<reference evidence="2 3" key="1">
    <citation type="submission" date="2020-06" db="EMBL/GenBank/DDBJ databases">
        <title>Methanofollis fontis sp. nov., a methanogen isolated from marine sediments near a cold seep at Four-Way Closure Ridge offshore southwestern Taiwan.</title>
        <authorList>
            <person name="Chen S.-C."/>
            <person name="Teng N.-H."/>
            <person name="Lin Y.-S."/>
            <person name="Lai M.-C."/>
            <person name="Chen H.-H."/>
            <person name="Wang C.-C."/>
        </authorList>
    </citation>
    <scope>NUCLEOTIDE SEQUENCE [LARGE SCALE GENOMIC DNA]</scope>
    <source>
        <strain evidence="2 3">DSM 2702</strain>
    </source>
</reference>
<proteinExistence type="predicted"/>
<dbReference type="EMBL" id="JABXWR010000001">
    <property type="protein sequence ID" value="NVO66935.1"/>
    <property type="molecule type" value="Genomic_DNA"/>
</dbReference>
<name>A0A7K4HNS3_9EURY</name>
<dbReference type="PANTHER" id="PTHR30595:SF6">
    <property type="entry name" value="SCHLAFEN ALBA-2 DOMAIN-CONTAINING PROTEIN"/>
    <property type="match status" value="1"/>
</dbReference>
<sequence>MPFFVLPQTLEVWNPGQLPPPLTPEGLRVPHASIPHNPLLAEPLFLARYIEKAGTGTLDMIDLCERAGLPSPTFRQEGGQFVQVLWRPKSSLDITKSGPSRDQDGPGSGECQGSACVRGRAVHGRTPGGCRQDEPHEVQGAGYQTTARCRFY</sequence>